<keyword evidence="2" id="KW-1133">Transmembrane helix</keyword>
<dbReference type="RefSeq" id="WP_169453370.1">
    <property type="nucleotide sequence ID" value="NZ_CP051774.1"/>
</dbReference>
<dbReference type="KEGG" id="luo:HHL09_04965"/>
<name>A0A858RFD6_9BACT</name>
<dbReference type="Proteomes" id="UP000501812">
    <property type="component" value="Chromosome"/>
</dbReference>
<keyword evidence="2" id="KW-0812">Transmembrane</keyword>
<evidence type="ECO:0000313" key="3">
    <source>
        <dbReference type="EMBL" id="QJE95149.1"/>
    </source>
</evidence>
<evidence type="ECO:0000313" key="4">
    <source>
        <dbReference type="Proteomes" id="UP000501812"/>
    </source>
</evidence>
<proteinExistence type="predicted"/>
<sequence>MRSNRRFSFWKRILDAKSRGFALVISLSLMVLLTVLAVGLLTLSSVSLRSSSTEDAQAEAYGNARLAVLMALGQLQKNAGDDRRVTADASVSDQAAQPNLVGAYTSWTHNFVSQPDKTISGVVYTTQKDTSFRTWLVSSPDPIAITDRKWAEKGADANWIKLFTLDQNGFNLAAPPIDTGTGSLAWAVTQENTKAKVNVGGPDSLADLPNNAVLQAQPRPSLEGAEALKQPDGQWNERSGKVISMNQIRLDGDLMSDETKLPSVGKSYTVHSEGLLTDTVNGGLKVDLNLGFELSDNQFAQSKLDDVPNPFRGSKAKAGFAVPNSFKSQMPLFRPLASMDNPIVTAIIPYDVASVSERFYGAAVPTFDHLRSYYRIAHGMYGSAASPTVAERAIDHAAATLTNAAGTKPSPSRSVRGIRSVTGIKPVLNRMVYLLSAAVGFDGKPRLVMTPIISLWNPYNTALEIEGAVAYPWIDVPFQVKWTFTKGTTTNVKEAAMSQIMGKQFQSVGHGRQINPYFLCQLTEGGGNATTTPIRFEPGEVRVFAPANPDVPVPFVRDNKLDTKVVRMRPVNDANQFTTKGGLQVPMNPGGFDYVMTSGETAQVEVRESSTGSYHFFMTLEDATRIKTAVDENAQGGQATGDVQMLNFVSTANKVISPNISLTELQAGKAVPFGVLESFHRTAIDNVGGQAVADLVYTTNPRNPSITHLLAPGNFKAAPHYQTTLRAVTSFNGAVQTTGDGRNSFWGNSHTASGKSVLPFFDLPRQPMLSLANFQNADLAPSPYAPANQFANSWASAWLGRNRAATRIQPSGVQSSVPVYDVCFLTNEALWDGYFFSGAAPELSPGTRPNIATAWDNPVARESRSLKSVVENFVEDPMNKPLANPRMRLYLGGAQAEQLADDLLEPSGCVKIAGHLMVDGAFNVNSTDVDAWTALLSGMRGQKFDLDSGGSSPSSETAFPRFRNPSKGADGNWNGFRTLSDGQIRELAQNIVDQVRLRGPFLSLSEFINRRIETSDLGRSGAIQSAIDKAGFNTGAKQATFQTVNYPAEARTHIVNDTGVGIPGYLTQADVLQSLAPVITCRSDTFTIRGYGEAKDKDGKVLARAWCEAVVQRVPDFLDPNDPSYSAIADLSPVNQNFGRRFEIVSFRQIPRPEAQPKSAGA</sequence>
<protein>
    <recommendedName>
        <fullName evidence="5">Verru_Chthon cassette protein A</fullName>
    </recommendedName>
</protein>
<evidence type="ECO:0000256" key="1">
    <source>
        <dbReference type="SAM" id="MobiDB-lite"/>
    </source>
</evidence>
<dbReference type="EMBL" id="CP051774">
    <property type="protein sequence ID" value="QJE95149.1"/>
    <property type="molecule type" value="Genomic_DNA"/>
</dbReference>
<accession>A0A858RFD6</accession>
<dbReference type="AlphaFoldDB" id="A0A858RFD6"/>
<evidence type="ECO:0000256" key="2">
    <source>
        <dbReference type="SAM" id="Phobius"/>
    </source>
</evidence>
<organism evidence="3 4">
    <name type="scientific">Luteolibacter luteus</name>
    <dbReference type="NCBI Taxonomy" id="2728835"/>
    <lineage>
        <taxon>Bacteria</taxon>
        <taxon>Pseudomonadati</taxon>
        <taxon>Verrucomicrobiota</taxon>
        <taxon>Verrucomicrobiia</taxon>
        <taxon>Verrucomicrobiales</taxon>
        <taxon>Verrucomicrobiaceae</taxon>
        <taxon>Luteolibacter</taxon>
    </lineage>
</organism>
<keyword evidence="4" id="KW-1185">Reference proteome</keyword>
<feature type="transmembrane region" description="Helical" evidence="2">
    <location>
        <begin position="21"/>
        <end position="43"/>
    </location>
</feature>
<reference evidence="3 4" key="1">
    <citation type="submission" date="2020-04" db="EMBL/GenBank/DDBJ databases">
        <title>Luteolibacter sp. G-1-1-1 isolated from soil.</title>
        <authorList>
            <person name="Dahal R.H."/>
        </authorList>
    </citation>
    <scope>NUCLEOTIDE SEQUENCE [LARGE SCALE GENOMIC DNA]</scope>
    <source>
        <strain evidence="3 4">G-1-1-1</strain>
    </source>
</reference>
<keyword evidence="2" id="KW-0472">Membrane</keyword>
<gene>
    <name evidence="3" type="ORF">HHL09_04965</name>
</gene>
<evidence type="ECO:0008006" key="5">
    <source>
        <dbReference type="Google" id="ProtNLM"/>
    </source>
</evidence>
<feature type="region of interest" description="Disordered" evidence="1">
    <location>
        <begin position="945"/>
        <end position="966"/>
    </location>
</feature>